<feature type="region of interest" description="Disordered" evidence="1">
    <location>
        <begin position="118"/>
        <end position="140"/>
    </location>
</feature>
<reference evidence="3" key="2">
    <citation type="journal article" date="2023" name="Science">
        <title>Genomic signatures of disease resistance in endangered staghorn corals.</title>
        <authorList>
            <person name="Vollmer S.V."/>
            <person name="Selwyn J.D."/>
            <person name="Despard B.A."/>
            <person name="Roesel C.L."/>
        </authorList>
    </citation>
    <scope>NUCLEOTIDE SEQUENCE</scope>
    <source>
        <strain evidence="3">K2</strain>
    </source>
</reference>
<accession>A0AAD9PY83</accession>
<feature type="compositionally biased region" description="Low complexity" evidence="1">
    <location>
        <begin position="7"/>
        <end position="18"/>
    </location>
</feature>
<evidence type="ECO:0000256" key="1">
    <source>
        <dbReference type="SAM" id="MobiDB-lite"/>
    </source>
</evidence>
<name>A0AAD9PY83_ACRCE</name>
<dbReference type="Proteomes" id="UP001249851">
    <property type="component" value="Unassembled WGS sequence"/>
</dbReference>
<sequence>MQHPMSTTKTTTLITNKLQNSETPNTTKNSETSATTKEEPGKLIDYLMNGWYHFTQNASIMQDSTTSSTVSDVRRTTVYKKENTNSMLVTIIAAVLGAVLFVLILLLVVVVLRKRKKRLEKDPENSPASSSKQPEHQYESLPDVEATKLMGVPQDGKDSPQVECEYAVPRKGELVYAELADFGDTNNDKETRKPEHQETTLYADVVTSDVYHKANADASDPAYANVESVK</sequence>
<feature type="transmembrane region" description="Helical" evidence="2">
    <location>
        <begin position="87"/>
        <end position="112"/>
    </location>
</feature>
<organism evidence="3 4">
    <name type="scientific">Acropora cervicornis</name>
    <name type="common">Staghorn coral</name>
    <dbReference type="NCBI Taxonomy" id="6130"/>
    <lineage>
        <taxon>Eukaryota</taxon>
        <taxon>Metazoa</taxon>
        <taxon>Cnidaria</taxon>
        <taxon>Anthozoa</taxon>
        <taxon>Hexacorallia</taxon>
        <taxon>Scleractinia</taxon>
        <taxon>Astrocoeniina</taxon>
        <taxon>Acroporidae</taxon>
        <taxon>Acropora</taxon>
    </lineage>
</organism>
<feature type="compositionally biased region" description="Polar residues" evidence="1">
    <location>
        <begin position="19"/>
        <end position="35"/>
    </location>
</feature>
<keyword evidence="2" id="KW-1133">Transmembrane helix</keyword>
<dbReference type="Gene3D" id="1.20.5.100">
    <property type="entry name" value="Cytochrome c1, transmembrane anchor, C-terminal"/>
    <property type="match status" value="1"/>
</dbReference>
<protein>
    <submittedName>
        <fullName evidence="3">Uncharacterized protein</fullName>
    </submittedName>
</protein>
<keyword evidence="4" id="KW-1185">Reference proteome</keyword>
<keyword evidence="2" id="KW-0472">Membrane</keyword>
<feature type="region of interest" description="Disordered" evidence="1">
    <location>
        <begin position="1"/>
        <end position="39"/>
    </location>
</feature>
<evidence type="ECO:0000313" key="3">
    <source>
        <dbReference type="EMBL" id="KAK2551264.1"/>
    </source>
</evidence>
<gene>
    <name evidence="3" type="ORF">P5673_027853</name>
</gene>
<proteinExistence type="predicted"/>
<comment type="caution">
    <text evidence="3">The sequence shown here is derived from an EMBL/GenBank/DDBJ whole genome shotgun (WGS) entry which is preliminary data.</text>
</comment>
<dbReference type="EMBL" id="JARQWQ010000099">
    <property type="protein sequence ID" value="KAK2551264.1"/>
    <property type="molecule type" value="Genomic_DNA"/>
</dbReference>
<evidence type="ECO:0000313" key="4">
    <source>
        <dbReference type="Proteomes" id="UP001249851"/>
    </source>
</evidence>
<reference evidence="3" key="1">
    <citation type="journal article" date="2023" name="G3 (Bethesda)">
        <title>Whole genome assembly and annotation of the endangered Caribbean coral Acropora cervicornis.</title>
        <authorList>
            <person name="Selwyn J.D."/>
            <person name="Vollmer S.V."/>
        </authorList>
    </citation>
    <scope>NUCLEOTIDE SEQUENCE</scope>
    <source>
        <strain evidence="3">K2</strain>
    </source>
</reference>
<evidence type="ECO:0000256" key="2">
    <source>
        <dbReference type="SAM" id="Phobius"/>
    </source>
</evidence>
<keyword evidence="2" id="KW-0812">Transmembrane</keyword>
<dbReference type="AlphaFoldDB" id="A0AAD9PY83"/>